<accession>A0A6C0W659</accession>
<dbReference type="GeneID" id="44802810"/>
<evidence type="ECO:0000313" key="1">
    <source>
        <dbReference type="EMBL" id="QIC20212.1"/>
    </source>
</evidence>
<dbReference type="EMBL" id="MN873035">
    <property type="protein sequence ID" value="QIC20212.1"/>
    <property type="molecule type" value="Genomic_DNA"/>
</dbReference>
<proteinExistence type="predicted"/>
<dbReference type="AlphaFoldDB" id="A0A6C0W659"/>
<reference evidence="1" key="1">
    <citation type="journal article" date="2021" name="Front. Genet.">
        <title>Comparative Mitogenomic Analysis Reveals Dynamics of Intron Within and Between Tricholoma Species and Phylogeny of Basidiomycota.</title>
        <authorList>
            <person name="Huang W."/>
            <person name="Feng H."/>
            <person name="Tu W."/>
            <person name="Xiong C."/>
            <person name="Jin X."/>
            <person name="Li P."/>
            <person name="Wang X."/>
            <person name="Li Q."/>
        </authorList>
    </citation>
    <scope>NUCLEOTIDE SEQUENCE</scope>
</reference>
<dbReference type="RefSeq" id="YP_009739368.1">
    <property type="nucleotide sequence ID" value="NC_046499.1"/>
</dbReference>
<sequence>MKRKQMKNKKFSLNDYLLGGNDNLIGTIIGFKKGLIYKNLVKWHGIELSNKYIVDGEFQKNYLPEGFAVLLYFDHRTCRIERHLFNPNLVFMGKNPNILDVNDNSLHNILVRNPYLYNGKLEGSPIIELKNEEISHYFQDGNISYNNSLLREISFDILADGKLNKNMMSKFMWDLIVNYLLSLYSNLDKNVDILEDENITDIREIRKLKFKNADRVRRLVIDYPSNETMKEIYVPKHLFIDKFNYTVTKPHNIKFISKLLNDVPPVLTDLKSLINSNTVLNNTKLCHLIHKFNRINVDRCNSWEEFKFPK</sequence>
<geneLocation type="mitochondrion" evidence="1"/>
<name>A0A6C0W659_9AGAR</name>
<keyword evidence="1" id="KW-0496">Mitochondrion</keyword>
<protein>
    <submittedName>
        <fullName evidence="1">Uncharacterized protein</fullName>
    </submittedName>
</protein>
<organism evidence="1">
    <name type="scientific">Tricholoma bakamatsutake</name>
    <dbReference type="NCBI Taxonomy" id="51221"/>
    <lineage>
        <taxon>Eukaryota</taxon>
        <taxon>Fungi</taxon>
        <taxon>Dikarya</taxon>
        <taxon>Basidiomycota</taxon>
        <taxon>Agaricomycotina</taxon>
        <taxon>Agaricomycetes</taxon>
        <taxon>Agaricomycetidae</taxon>
        <taxon>Agaricales</taxon>
        <taxon>Tricholomatineae</taxon>
        <taxon>Tricholomataceae</taxon>
        <taxon>Tricholoma</taxon>
    </lineage>
</organism>
<gene>
    <name evidence="1" type="primary">orf310</name>
</gene>